<reference evidence="6" key="1">
    <citation type="submission" date="2019-06" db="EMBL/GenBank/DDBJ databases">
        <authorList>
            <person name="Murdoch R.W."/>
            <person name="Fathepure B."/>
        </authorList>
    </citation>
    <scope>NUCLEOTIDE SEQUENCE</scope>
</reference>
<gene>
    <name evidence="6" type="primary">dmlR_6</name>
    <name evidence="6" type="ORF">KBTEX_03151</name>
</gene>
<sequence length="314" mass="34938">MDRFAALEAFVGVAEEGSFTAAAERMDVSKSVISKQVKALEQHLGVRLFNRTTRRLHLTEPGAQFRDRALRILEELGEAERAVGDLQARPRGLLRVNVPVSFALQHLSAVLPAFLDRYPELSVDVVLNDRFVDLVNEGFDVAIRITELQDSSHIARRIAPCEGWICASPDYLARHGRPQTPEALAGHACLVYAYARNTREWRLTGADGRTHRVPVRGRFQANNGEILIDAACAGTGLVLTPDFIANRAVAEGRLERVLCDYRAPGMAIHAIYPYTHNVSAKVRVFIDFLRECYGDGPPPWAWERLNGRSERAGS</sequence>
<evidence type="ECO:0000313" key="6">
    <source>
        <dbReference type="EMBL" id="QEA06810.1"/>
    </source>
</evidence>
<dbReference type="GO" id="GO:0003700">
    <property type="term" value="F:DNA-binding transcription factor activity"/>
    <property type="evidence" value="ECO:0007669"/>
    <property type="project" value="InterPro"/>
</dbReference>
<dbReference type="SUPFAM" id="SSF53850">
    <property type="entry name" value="Periplasmic binding protein-like II"/>
    <property type="match status" value="1"/>
</dbReference>
<dbReference type="Gene3D" id="1.10.10.10">
    <property type="entry name" value="Winged helix-like DNA-binding domain superfamily/Winged helix DNA-binding domain"/>
    <property type="match status" value="1"/>
</dbReference>
<dbReference type="InterPro" id="IPR000847">
    <property type="entry name" value="LysR_HTH_N"/>
</dbReference>
<dbReference type="InterPro" id="IPR036390">
    <property type="entry name" value="WH_DNA-bd_sf"/>
</dbReference>
<evidence type="ECO:0000256" key="3">
    <source>
        <dbReference type="ARBA" id="ARBA00023125"/>
    </source>
</evidence>
<dbReference type="SUPFAM" id="SSF46785">
    <property type="entry name" value="Winged helix' DNA-binding domain"/>
    <property type="match status" value="1"/>
</dbReference>
<evidence type="ECO:0000256" key="2">
    <source>
        <dbReference type="ARBA" id="ARBA00023015"/>
    </source>
</evidence>
<dbReference type="FunFam" id="3.40.190.290:FF:000001">
    <property type="entry name" value="Transcriptional regulator, LysR family"/>
    <property type="match status" value="1"/>
</dbReference>
<feature type="domain" description="HTH lysR-type" evidence="5">
    <location>
        <begin position="1"/>
        <end position="59"/>
    </location>
</feature>
<dbReference type="FunFam" id="1.10.10.10:FF:000001">
    <property type="entry name" value="LysR family transcriptional regulator"/>
    <property type="match status" value="1"/>
</dbReference>
<dbReference type="InterPro" id="IPR005119">
    <property type="entry name" value="LysR_subst-bd"/>
</dbReference>
<dbReference type="PANTHER" id="PTHR30537:SF5">
    <property type="entry name" value="HTH-TYPE TRANSCRIPTIONAL ACTIVATOR TTDR-RELATED"/>
    <property type="match status" value="1"/>
</dbReference>
<evidence type="ECO:0000256" key="4">
    <source>
        <dbReference type="ARBA" id="ARBA00023163"/>
    </source>
</evidence>
<dbReference type="InterPro" id="IPR036388">
    <property type="entry name" value="WH-like_DNA-bd_sf"/>
</dbReference>
<name>A0A5B8RD90_9ZZZZ</name>
<evidence type="ECO:0000259" key="5">
    <source>
        <dbReference type="PROSITE" id="PS50931"/>
    </source>
</evidence>
<dbReference type="PRINTS" id="PR00039">
    <property type="entry name" value="HTHLYSR"/>
</dbReference>
<dbReference type="GO" id="GO:0043565">
    <property type="term" value="F:sequence-specific DNA binding"/>
    <property type="evidence" value="ECO:0007669"/>
    <property type="project" value="TreeGrafter"/>
</dbReference>
<protein>
    <submittedName>
        <fullName evidence="6">HTH-type transcriptional regulator DmlR</fullName>
    </submittedName>
</protein>
<dbReference type="Pfam" id="PF03466">
    <property type="entry name" value="LysR_substrate"/>
    <property type="match status" value="1"/>
</dbReference>
<proteinExistence type="inferred from homology"/>
<dbReference type="GO" id="GO:0006351">
    <property type="term" value="P:DNA-templated transcription"/>
    <property type="evidence" value="ECO:0007669"/>
    <property type="project" value="TreeGrafter"/>
</dbReference>
<keyword evidence="2" id="KW-0805">Transcription regulation</keyword>
<accession>A0A5B8RD90</accession>
<keyword evidence="4" id="KW-0804">Transcription</keyword>
<dbReference type="InterPro" id="IPR058163">
    <property type="entry name" value="LysR-type_TF_proteobact-type"/>
</dbReference>
<comment type="similarity">
    <text evidence="1">Belongs to the LysR transcriptional regulatory family.</text>
</comment>
<dbReference type="EMBL" id="MN079173">
    <property type="protein sequence ID" value="QEA06810.1"/>
    <property type="molecule type" value="Genomic_DNA"/>
</dbReference>
<dbReference type="PANTHER" id="PTHR30537">
    <property type="entry name" value="HTH-TYPE TRANSCRIPTIONAL REGULATOR"/>
    <property type="match status" value="1"/>
</dbReference>
<dbReference type="Pfam" id="PF00126">
    <property type="entry name" value="HTH_1"/>
    <property type="match status" value="1"/>
</dbReference>
<organism evidence="6">
    <name type="scientific">uncultured organism</name>
    <dbReference type="NCBI Taxonomy" id="155900"/>
    <lineage>
        <taxon>unclassified sequences</taxon>
        <taxon>environmental samples</taxon>
    </lineage>
</organism>
<evidence type="ECO:0000256" key="1">
    <source>
        <dbReference type="ARBA" id="ARBA00009437"/>
    </source>
</evidence>
<keyword evidence="3" id="KW-0238">DNA-binding</keyword>
<dbReference type="PROSITE" id="PS50931">
    <property type="entry name" value="HTH_LYSR"/>
    <property type="match status" value="1"/>
</dbReference>
<dbReference type="AlphaFoldDB" id="A0A5B8RD90"/>
<dbReference type="Gene3D" id="3.40.190.290">
    <property type="match status" value="1"/>
</dbReference>
<dbReference type="CDD" id="cd08422">
    <property type="entry name" value="PBP2_CrgA_like"/>
    <property type="match status" value="1"/>
</dbReference>